<dbReference type="Gene3D" id="3.30.360.10">
    <property type="entry name" value="Dihydrodipicolinate Reductase, domain 2"/>
    <property type="match status" value="1"/>
</dbReference>
<keyword evidence="1" id="KW-0560">Oxidoreductase</keyword>
<name>A0A381X302_9ZZZZ</name>
<protein>
    <recommendedName>
        <fullName evidence="5">Gfo/Idh/MocA-like oxidoreductase N-terminal domain-containing protein</fullName>
    </recommendedName>
</protein>
<accession>A0A381X302</accession>
<dbReference type="InterPro" id="IPR000683">
    <property type="entry name" value="Gfo/Idh/MocA-like_OxRdtase_N"/>
</dbReference>
<dbReference type="PANTHER" id="PTHR43818">
    <property type="entry name" value="BCDNA.GH03377"/>
    <property type="match status" value="1"/>
</dbReference>
<dbReference type="InterPro" id="IPR050463">
    <property type="entry name" value="Gfo/Idh/MocA_oxidrdct_glycsds"/>
</dbReference>
<evidence type="ECO:0000259" key="3">
    <source>
        <dbReference type="Pfam" id="PF22725"/>
    </source>
</evidence>
<dbReference type="InterPro" id="IPR055170">
    <property type="entry name" value="GFO_IDH_MocA-like_dom"/>
</dbReference>
<dbReference type="PANTHER" id="PTHR43818:SF11">
    <property type="entry name" value="BCDNA.GH03377"/>
    <property type="match status" value="1"/>
</dbReference>
<feature type="domain" description="GFO/IDH/MocA-like oxidoreductase" evidence="3">
    <location>
        <begin position="141"/>
        <end position="260"/>
    </location>
</feature>
<dbReference type="Pfam" id="PF22725">
    <property type="entry name" value="GFO_IDH_MocA_C3"/>
    <property type="match status" value="1"/>
</dbReference>
<evidence type="ECO:0000256" key="1">
    <source>
        <dbReference type="ARBA" id="ARBA00023002"/>
    </source>
</evidence>
<evidence type="ECO:0000259" key="2">
    <source>
        <dbReference type="Pfam" id="PF01408"/>
    </source>
</evidence>
<dbReference type="GO" id="GO:0000166">
    <property type="term" value="F:nucleotide binding"/>
    <property type="evidence" value="ECO:0007669"/>
    <property type="project" value="InterPro"/>
</dbReference>
<sequence length="339" mass="37717">MLKIGIVGLGFMGKMHYRCYNSLENVRITAICDADADQLKNSSGVSGNISGAEQELDLSDKQLFSDFSQMLADTELDAVSIASPTFLHASQTVEAIKSGVHVFCEKPMALNSADCLQMAEAADQSGKALQIGHCIRFWPEYVQAKEIIDSEKFGKVLAATFQRLSLTPTWSWDNCFLDGNRSGGAMLDLHIHDTDYVQYVFGMPNEVFSRGVIGPSGDYDHTVTQYLYDDKKVITAEGGWIMAPEFGFEMSFKIMLENATLLYSSAQQPTLKVCPKEGKMIVPEFPDGDGYFFEIQHFIDLISGKQIKSIITPEQSADSVRIIEAEKESIRKRNKVRLN</sequence>
<gene>
    <name evidence="4" type="ORF">METZ01_LOCUS111949</name>
</gene>
<feature type="domain" description="Gfo/Idh/MocA-like oxidoreductase N-terminal" evidence="2">
    <location>
        <begin position="2"/>
        <end position="133"/>
    </location>
</feature>
<evidence type="ECO:0000313" key="4">
    <source>
        <dbReference type="EMBL" id="SVA59095.1"/>
    </source>
</evidence>
<dbReference type="SUPFAM" id="SSF55347">
    <property type="entry name" value="Glyceraldehyde-3-phosphate dehydrogenase-like, C-terminal domain"/>
    <property type="match status" value="1"/>
</dbReference>
<organism evidence="4">
    <name type="scientific">marine metagenome</name>
    <dbReference type="NCBI Taxonomy" id="408172"/>
    <lineage>
        <taxon>unclassified sequences</taxon>
        <taxon>metagenomes</taxon>
        <taxon>ecological metagenomes</taxon>
    </lineage>
</organism>
<dbReference type="Pfam" id="PF01408">
    <property type="entry name" value="GFO_IDH_MocA"/>
    <property type="match status" value="1"/>
</dbReference>
<dbReference type="InterPro" id="IPR036291">
    <property type="entry name" value="NAD(P)-bd_dom_sf"/>
</dbReference>
<dbReference type="EMBL" id="UINC01013726">
    <property type="protein sequence ID" value="SVA59095.1"/>
    <property type="molecule type" value="Genomic_DNA"/>
</dbReference>
<proteinExistence type="predicted"/>
<dbReference type="AlphaFoldDB" id="A0A381X302"/>
<reference evidence="4" key="1">
    <citation type="submission" date="2018-05" db="EMBL/GenBank/DDBJ databases">
        <authorList>
            <person name="Lanie J.A."/>
            <person name="Ng W.-L."/>
            <person name="Kazmierczak K.M."/>
            <person name="Andrzejewski T.M."/>
            <person name="Davidsen T.M."/>
            <person name="Wayne K.J."/>
            <person name="Tettelin H."/>
            <person name="Glass J.I."/>
            <person name="Rusch D."/>
            <person name="Podicherti R."/>
            <person name="Tsui H.-C.T."/>
            <person name="Winkler M.E."/>
        </authorList>
    </citation>
    <scope>NUCLEOTIDE SEQUENCE</scope>
</reference>
<evidence type="ECO:0008006" key="5">
    <source>
        <dbReference type="Google" id="ProtNLM"/>
    </source>
</evidence>
<dbReference type="GO" id="GO:0016491">
    <property type="term" value="F:oxidoreductase activity"/>
    <property type="evidence" value="ECO:0007669"/>
    <property type="project" value="UniProtKB-KW"/>
</dbReference>
<dbReference type="SUPFAM" id="SSF51735">
    <property type="entry name" value="NAD(P)-binding Rossmann-fold domains"/>
    <property type="match status" value="1"/>
</dbReference>
<dbReference type="Gene3D" id="3.40.50.720">
    <property type="entry name" value="NAD(P)-binding Rossmann-like Domain"/>
    <property type="match status" value="1"/>
</dbReference>